<dbReference type="WBParaSite" id="TMUE_1000005805.1">
    <property type="protein sequence ID" value="TMUE_1000005805.1"/>
    <property type="gene ID" value="WBGene00291998"/>
</dbReference>
<dbReference type="InterPro" id="IPR000300">
    <property type="entry name" value="IPPc"/>
</dbReference>
<dbReference type="SMART" id="SM00128">
    <property type="entry name" value="IPPc"/>
    <property type="match status" value="1"/>
</dbReference>
<sequence length="733" mass="83542">MADGNRAFDFGENNFVVHSDKTSASTRSESASLENARSKFYDRSHSLVESGGVVSYILQLREAEYCTYRKVRLLISTFNVNGQSPSECDLTPLLDSQVSPPADLYVLGFQELDLSQQTFLFDTTMREDQWARAIYVRLLKLGNYFEVKRVRLVGIYLLLYASEELYAHGFIKDVDIAVVGTGLLNRLGNKGGVSVRFRIFDSTCCLVNCHFASGVDELERRNQDYREISKIQFGRFAESFDRLGIFDHDYIFWFGDMNYRLQNAERSMLDRANRNDLHTQFLRYDQLADMRSKGLIFQDFKEGAIAFLPTYKYDIGTDKWDSSDKFRVPAWCDRILWSGDGKVRQLLYDSVQTIRISDHKPVRALFELEAKVINQEKYKVVFESALKESDRLENEWLPQVALDCLEFTFRKVGFLEPQCQTLTITNTGRVPVHFEFSPKPGEQVFCKPWLLVTPGSHKIKVGEKCLVDVQVLVDKETVWAINEGKERLTDILVLHLNKGKDFFITVGATYVRSCFGISLETLANITYPVRGIPTGDLLHLVNFTKQDTPIEPSRKVPPSVPKEVFRLVEHICQKGLDQEGLFSQAGSHAEFLAIRDALDVGYPEELPGSVHSAAEALLRFFDSLPEPLIPWAYRDMCLHCAQDSVLCMQAVKLFPTSHFATFTYLLSFLRKVLEHEANNQCTAEILGVIFAPILCRFKESEIGATSKPSPLLQKLQLANRFLICLLQSGDRSF</sequence>
<dbReference type="SMART" id="SM00324">
    <property type="entry name" value="RhoGAP"/>
    <property type="match status" value="1"/>
</dbReference>
<keyword evidence="3" id="KW-0967">Endosome</keyword>
<dbReference type="WBParaSite" id="TMUE_1000005805.3">
    <property type="protein sequence ID" value="TMUE_1000005805.3"/>
    <property type="gene ID" value="WBGene00291998"/>
</dbReference>
<dbReference type="InterPro" id="IPR008936">
    <property type="entry name" value="Rho_GTPase_activation_prot"/>
</dbReference>
<dbReference type="SUPFAM" id="SSF56219">
    <property type="entry name" value="DNase I-like"/>
    <property type="match status" value="1"/>
</dbReference>
<evidence type="ECO:0000256" key="4">
    <source>
        <dbReference type="ARBA" id="ARBA00023329"/>
    </source>
</evidence>
<dbReference type="Pfam" id="PF00620">
    <property type="entry name" value="RhoGAP"/>
    <property type="match status" value="1"/>
</dbReference>
<comment type="subcellular location">
    <subcellularLocation>
        <location evidence="2">Cytoplasmic vesicle</location>
        <location evidence="2">Phagosome membrane</location>
    </subcellularLocation>
    <subcellularLocation>
        <location evidence="1">Early endosome membrane</location>
    </subcellularLocation>
</comment>
<dbReference type="PROSITE" id="PS50238">
    <property type="entry name" value="RHOGAP"/>
    <property type="match status" value="1"/>
</dbReference>
<dbReference type="GO" id="GO:0004439">
    <property type="term" value="F:phosphatidylinositol-4,5-bisphosphate 5-phosphatase activity"/>
    <property type="evidence" value="ECO:0007669"/>
    <property type="project" value="TreeGrafter"/>
</dbReference>
<name>A0A5S6QFB6_TRIMR</name>
<dbReference type="WBParaSite" id="TMUE_1000005805.2">
    <property type="protein sequence ID" value="TMUE_1000005805.2"/>
    <property type="gene ID" value="WBGene00291998"/>
</dbReference>
<reference evidence="6" key="2">
    <citation type="submission" date="2014-03" db="EMBL/GenBank/DDBJ databases">
        <title>The whipworm genome and dual-species transcriptomics of an intimate host-pathogen interaction.</title>
        <authorList>
            <person name="Foth B.J."/>
            <person name="Tsai I.J."/>
            <person name="Reid A.J."/>
            <person name="Bancroft A.J."/>
            <person name="Nichol S."/>
            <person name="Tracey A."/>
            <person name="Holroyd N."/>
            <person name="Cotton J.A."/>
            <person name="Stanley E.J."/>
            <person name="Zarowiecki M."/>
            <person name="Liu J.Z."/>
            <person name="Huckvale T."/>
            <person name="Cooper P.J."/>
            <person name="Grencis R.K."/>
            <person name="Berriman M."/>
        </authorList>
    </citation>
    <scope>NUCLEOTIDE SEQUENCE [LARGE SCALE GENOMIC DNA]</scope>
    <source>
        <strain evidence="6">Edinburgh</strain>
    </source>
</reference>
<reference evidence="7" key="3">
    <citation type="submission" date="2019-12" db="UniProtKB">
        <authorList>
            <consortium name="WormBaseParasite"/>
        </authorList>
    </citation>
    <scope>IDENTIFICATION</scope>
</reference>
<reference evidence="6" key="1">
    <citation type="submission" date="2013-11" db="EMBL/GenBank/DDBJ databases">
        <authorList>
            <person name="Aslett M."/>
        </authorList>
    </citation>
    <scope>NUCLEOTIDE SEQUENCE [LARGE SCALE GENOMIC DNA]</scope>
    <source>
        <strain evidence="6">Edinburgh</strain>
    </source>
</reference>
<dbReference type="Gene3D" id="3.60.10.10">
    <property type="entry name" value="Endonuclease/exonuclease/phosphatase"/>
    <property type="match status" value="1"/>
</dbReference>
<feature type="domain" description="Rho-GAP" evidence="5">
    <location>
        <begin position="548"/>
        <end position="733"/>
    </location>
</feature>
<dbReference type="InterPro" id="IPR046985">
    <property type="entry name" value="IP5"/>
</dbReference>
<evidence type="ECO:0000313" key="6">
    <source>
        <dbReference type="Proteomes" id="UP000046395"/>
    </source>
</evidence>
<dbReference type="STRING" id="70415.A0A5S6QFB6"/>
<evidence type="ECO:0000256" key="1">
    <source>
        <dbReference type="ARBA" id="ARBA00004146"/>
    </source>
</evidence>
<keyword evidence="4" id="KW-0968">Cytoplasmic vesicle</keyword>
<evidence type="ECO:0000259" key="5">
    <source>
        <dbReference type="PROSITE" id="PS50238"/>
    </source>
</evidence>
<accession>A0A5S6QFB6</accession>
<dbReference type="PANTHER" id="PTHR11200:SF300">
    <property type="entry name" value="TYPE II INOSITOL 1,4,5-TRISPHOSPHATE 5-PHOSPHATASE"/>
    <property type="match status" value="1"/>
</dbReference>
<evidence type="ECO:0000313" key="7">
    <source>
        <dbReference type="WBParaSite" id="TMUE_1000005805.1"/>
    </source>
</evidence>
<dbReference type="InterPro" id="IPR013783">
    <property type="entry name" value="Ig-like_fold"/>
</dbReference>
<protein>
    <submittedName>
        <fullName evidence="7 8">Rho-GAP domain-containing protein</fullName>
    </submittedName>
</protein>
<evidence type="ECO:0000256" key="2">
    <source>
        <dbReference type="ARBA" id="ARBA00004580"/>
    </source>
</evidence>
<dbReference type="AlphaFoldDB" id="A0A5S6QFB6"/>
<dbReference type="InterPro" id="IPR036691">
    <property type="entry name" value="Endo/exonu/phosph_ase_sf"/>
</dbReference>
<organism evidence="6 7">
    <name type="scientific">Trichuris muris</name>
    <name type="common">Mouse whipworm</name>
    <dbReference type="NCBI Taxonomy" id="70415"/>
    <lineage>
        <taxon>Eukaryota</taxon>
        <taxon>Metazoa</taxon>
        <taxon>Ecdysozoa</taxon>
        <taxon>Nematoda</taxon>
        <taxon>Enoplea</taxon>
        <taxon>Dorylaimia</taxon>
        <taxon>Trichinellida</taxon>
        <taxon>Trichuridae</taxon>
        <taxon>Trichuris</taxon>
    </lineage>
</organism>
<dbReference type="PANTHER" id="PTHR11200">
    <property type="entry name" value="INOSITOL 5-PHOSPHATASE"/>
    <property type="match status" value="1"/>
</dbReference>
<proteinExistence type="predicted"/>
<dbReference type="SUPFAM" id="SSF48350">
    <property type="entry name" value="GTPase activation domain, GAP"/>
    <property type="match status" value="1"/>
</dbReference>
<dbReference type="Pfam" id="PF22669">
    <property type="entry name" value="Exo_endo_phos2"/>
    <property type="match status" value="1"/>
</dbReference>
<dbReference type="Gene3D" id="1.10.555.10">
    <property type="entry name" value="Rho GTPase activation protein"/>
    <property type="match status" value="1"/>
</dbReference>
<dbReference type="GO" id="GO:0007165">
    <property type="term" value="P:signal transduction"/>
    <property type="evidence" value="ECO:0007669"/>
    <property type="project" value="InterPro"/>
</dbReference>
<evidence type="ECO:0000313" key="8">
    <source>
        <dbReference type="WBParaSite" id="TMUE_1000005805.2"/>
    </source>
</evidence>
<dbReference type="Gene3D" id="2.60.40.10">
    <property type="entry name" value="Immunoglobulins"/>
    <property type="match status" value="1"/>
</dbReference>
<dbReference type="InterPro" id="IPR000198">
    <property type="entry name" value="RhoGAP_dom"/>
</dbReference>
<dbReference type="Pfam" id="PF21310">
    <property type="entry name" value="OCRL-like_ASH"/>
    <property type="match status" value="1"/>
</dbReference>
<dbReference type="GO" id="GO:0030670">
    <property type="term" value="C:phagocytic vesicle membrane"/>
    <property type="evidence" value="ECO:0007669"/>
    <property type="project" value="UniProtKB-SubCell"/>
</dbReference>
<evidence type="ECO:0000256" key="3">
    <source>
        <dbReference type="ARBA" id="ARBA00022753"/>
    </source>
</evidence>
<dbReference type="Proteomes" id="UP000046395">
    <property type="component" value="Unassembled WGS sequence"/>
</dbReference>
<dbReference type="GO" id="GO:0046856">
    <property type="term" value="P:phosphatidylinositol dephosphorylation"/>
    <property type="evidence" value="ECO:0007669"/>
    <property type="project" value="InterPro"/>
</dbReference>
<keyword evidence="6" id="KW-1185">Reference proteome</keyword>
<dbReference type="GO" id="GO:0031901">
    <property type="term" value="C:early endosome membrane"/>
    <property type="evidence" value="ECO:0007669"/>
    <property type="project" value="UniProtKB-SubCell"/>
</dbReference>
<dbReference type="FunFam" id="2.60.40.10:FF:000132">
    <property type="entry name" value="Inositol polyphosphate 5-phosphatase OCRL-1 isoform b"/>
    <property type="match status" value="1"/>
</dbReference>
<dbReference type="InterPro" id="IPR048869">
    <property type="entry name" value="OCRL-1_2_ASH"/>
</dbReference>